<evidence type="ECO:0000313" key="2">
    <source>
        <dbReference type="EMBL" id="PVI06825.1"/>
    </source>
</evidence>
<dbReference type="AlphaFoldDB" id="A0A2V1EC39"/>
<gene>
    <name evidence="2" type="ORF">DM02DRAFT_609616</name>
</gene>
<sequence length="51" mass="5404">MFLTCRRSPARHEPSAVDCLQRHTGTADAADAKPSPGKAQASVAARERAGR</sequence>
<reference evidence="2 3" key="1">
    <citation type="journal article" date="2018" name="Sci. Rep.">
        <title>Comparative genomics provides insights into the lifestyle and reveals functional heterogeneity of dark septate endophytic fungi.</title>
        <authorList>
            <person name="Knapp D.G."/>
            <person name="Nemeth J.B."/>
            <person name="Barry K."/>
            <person name="Hainaut M."/>
            <person name="Henrissat B."/>
            <person name="Johnson J."/>
            <person name="Kuo A."/>
            <person name="Lim J.H.P."/>
            <person name="Lipzen A."/>
            <person name="Nolan M."/>
            <person name="Ohm R.A."/>
            <person name="Tamas L."/>
            <person name="Grigoriev I.V."/>
            <person name="Spatafora J.W."/>
            <person name="Nagy L.G."/>
            <person name="Kovacs G.M."/>
        </authorList>
    </citation>
    <scope>NUCLEOTIDE SEQUENCE [LARGE SCALE GENOMIC DNA]</scope>
    <source>
        <strain evidence="2 3">DSE2036</strain>
    </source>
</reference>
<evidence type="ECO:0000313" key="3">
    <source>
        <dbReference type="Proteomes" id="UP000244855"/>
    </source>
</evidence>
<dbReference type="EMBL" id="KZ805307">
    <property type="protein sequence ID" value="PVI06825.1"/>
    <property type="molecule type" value="Genomic_DNA"/>
</dbReference>
<organism evidence="2 3">
    <name type="scientific">Periconia macrospinosa</name>
    <dbReference type="NCBI Taxonomy" id="97972"/>
    <lineage>
        <taxon>Eukaryota</taxon>
        <taxon>Fungi</taxon>
        <taxon>Dikarya</taxon>
        <taxon>Ascomycota</taxon>
        <taxon>Pezizomycotina</taxon>
        <taxon>Dothideomycetes</taxon>
        <taxon>Pleosporomycetidae</taxon>
        <taxon>Pleosporales</taxon>
        <taxon>Massarineae</taxon>
        <taxon>Periconiaceae</taxon>
        <taxon>Periconia</taxon>
    </lineage>
</organism>
<proteinExistence type="predicted"/>
<feature type="region of interest" description="Disordered" evidence="1">
    <location>
        <begin position="1"/>
        <end position="51"/>
    </location>
</feature>
<accession>A0A2V1EC39</accession>
<name>A0A2V1EC39_9PLEO</name>
<protein>
    <submittedName>
        <fullName evidence="2">Uncharacterized protein</fullName>
    </submittedName>
</protein>
<dbReference type="Proteomes" id="UP000244855">
    <property type="component" value="Unassembled WGS sequence"/>
</dbReference>
<keyword evidence="3" id="KW-1185">Reference proteome</keyword>
<evidence type="ECO:0000256" key="1">
    <source>
        <dbReference type="SAM" id="MobiDB-lite"/>
    </source>
</evidence>